<keyword evidence="7" id="KW-1185">Reference proteome</keyword>
<evidence type="ECO:0000313" key="4">
    <source>
        <dbReference type="EMBL" id="KAB7519526.1"/>
    </source>
</evidence>
<dbReference type="InterPro" id="IPR003448">
    <property type="entry name" value="Mopterin_biosynth_MoaE"/>
</dbReference>
<reference evidence="5 6" key="1">
    <citation type="submission" date="2019-10" db="EMBL/GenBank/DDBJ databases">
        <title>Unraveling microbial dark matter from salterns through culturing: the case of the genus Halosegnis.</title>
        <authorList>
            <person name="Duran-Viseras A."/>
            <person name="Andrei A.-S."/>
            <person name="Vera-Gargallo B."/>
            <person name="Ghai R."/>
            <person name="Sanchez-Porro C."/>
            <person name="Ventosa A."/>
        </authorList>
    </citation>
    <scope>NUCLEOTIDE SEQUENCE [LARGE SCALE GENOMIC DNA]</scope>
    <source>
        <strain evidence="3 6">F17-44</strain>
        <strain evidence="2 7">F18-79</strain>
        <strain evidence="4 5">F19-13</strain>
    </source>
</reference>
<gene>
    <name evidence="2" type="ORF">DM867_05405</name>
    <name evidence="3" type="ORF">DMP03_00550</name>
    <name evidence="4" type="ORF">DP108_05385</name>
</gene>
<evidence type="ECO:0000313" key="6">
    <source>
        <dbReference type="Proteomes" id="UP000326302"/>
    </source>
</evidence>
<dbReference type="NCBIfam" id="NF011061">
    <property type="entry name" value="PRK14493.1"/>
    <property type="match status" value="1"/>
</dbReference>
<evidence type="ECO:0000256" key="1">
    <source>
        <dbReference type="SAM" id="MobiDB-lite"/>
    </source>
</evidence>
<dbReference type="AlphaFoldDB" id="A0A5N5UGR8"/>
<dbReference type="Proteomes" id="UP000326865">
    <property type="component" value="Unassembled WGS sequence"/>
</dbReference>
<evidence type="ECO:0000313" key="5">
    <source>
        <dbReference type="Proteomes" id="UP000326207"/>
    </source>
</evidence>
<dbReference type="PANTHER" id="PTHR23404">
    <property type="entry name" value="MOLYBDOPTERIN SYNTHASE RELATED"/>
    <property type="match status" value="1"/>
</dbReference>
<dbReference type="Gene3D" id="3.90.1170.40">
    <property type="entry name" value="Molybdopterin biosynthesis MoaE subunit"/>
    <property type="match status" value="1"/>
</dbReference>
<dbReference type="Proteomes" id="UP000326302">
    <property type="component" value="Unassembled WGS sequence"/>
</dbReference>
<protein>
    <submittedName>
        <fullName evidence="3">Molybdopterin synthase</fullName>
        <ecNumber evidence="3">2.8.1.12</ecNumber>
    </submittedName>
</protein>
<dbReference type="InterPro" id="IPR036563">
    <property type="entry name" value="MoaE_sf"/>
</dbReference>
<feature type="region of interest" description="Disordered" evidence="1">
    <location>
        <begin position="1"/>
        <end position="24"/>
    </location>
</feature>
<dbReference type="Proteomes" id="UP000326207">
    <property type="component" value="Unassembled WGS sequence"/>
</dbReference>
<dbReference type="OrthoDB" id="45235at2157"/>
<dbReference type="CDD" id="cd00756">
    <property type="entry name" value="MoaE"/>
    <property type="match status" value="1"/>
</dbReference>
<sequence>MTVAYSSTRLVAGSGTRTLPPTETTTLIVPDVPRSPLKTYQARRRARQLQAPRVQPPNVYTLGVVGPSARATATEIAATLSGRIALVGTGEVALPGNVATTTTLGDGWQATSDGDCTLDETLDRLACSHDYALVLDMPAADIPHLVLDDTAVSTPLFETEPDSVPPVHPDRVVDALHECPEYESLGSLIASVKGSQDGDRAGAIATFTGRVRRFDSPDDVATTHLDFEMYDEVAETRMASIETDLEARDGVFDVRLHHRQGVIEAGEDIVFVVVLAGHREEAFAAVSDGIDRLKDEVPIFKQEVTDEGEFWVDADG</sequence>
<accession>A0A5N5U9N8</accession>
<evidence type="ECO:0000313" key="3">
    <source>
        <dbReference type="EMBL" id="KAB7517894.1"/>
    </source>
</evidence>
<dbReference type="EC" id="2.8.1.12" evidence="3"/>
<dbReference type="EMBL" id="QMDY01000002">
    <property type="protein sequence ID" value="KAB7519526.1"/>
    <property type="molecule type" value="Genomic_DNA"/>
</dbReference>
<keyword evidence="3" id="KW-0808">Transferase</keyword>
<accession>A0A5N5UPA1</accession>
<proteinExistence type="predicted"/>
<comment type="caution">
    <text evidence="3">The sequence shown here is derived from an EMBL/GenBank/DDBJ whole genome shotgun (WGS) entry which is preliminary data.</text>
</comment>
<dbReference type="SUPFAM" id="SSF54690">
    <property type="entry name" value="Molybdopterin synthase subunit MoaE"/>
    <property type="match status" value="1"/>
</dbReference>
<evidence type="ECO:0000313" key="2">
    <source>
        <dbReference type="EMBL" id="KAB7514561.1"/>
    </source>
</evidence>
<accession>A0A5N5UGR8</accession>
<dbReference type="Pfam" id="PF02391">
    <property type="entry name" value="MoaE"/>
    <property type="match status" value="1"/>
</dbReference>
<organism evidence="3 6">
    <name type="scientific">Halosegnis rubeus</name>
    <dbReference type="NCBI Taxonomy" id="2212850"/>
    <lineage>
        <taxon>Archaea</taxon>
        <taxon>Methanobacteriati</taxon>
        <taxon>Methanobacteriota</taxon>
        <taxon>Stenosarchaea group</taxon>
        <taxon>Halobacteria</taxon>
        <taxon>Halobacteriales</taxon>
        <taxon>Natronomonadaceae</taxon>
        <taxon>Halosegnis</taxon>
    </lineage>
</organism>
<dbReference type="GO" id="GO:0006777">
    <property type="term" value="P:Mo-molybdopterin cofactor biosynthetic process"/>
    <property type="evidence" value="ECO:0007669"/>
    <property type="project" value="InterPro"/>
</dbReference>
<evidence type="ECO:0000313" key="7">
    <source>
        <dbReference type="Proteomes" id="UP000326865"/>
    </source>
</evidence>
<dbReference type="GO" id="GO:0030366">
    <property type="term" value="F:molybdopterin synthase activity"/>
    <property type="evidence" value="ECO:0007669"/>
    <property type="project" value="UniProtKB-EC"/>
</dbReference>
<name>A0A5N5UGR8_9EURY</name>
<dbReference type="EMBL" id="QJOW01000001">
    <property type="protein sequence ID" value="KAB7517894.1"/>
    <property type="molecule type" value="Genomic_DNA"/>
</dbReference>
<dbReference type="EMBL" id="QKKZ01000002">
    <property type="protein sequence ID" value="KAB7514561.1"/>
    <property type="molecule type" value="Genomic_DNA"/>
</dbReference>